<comment type="function">
    <text evidence="1">Sequence-specific transcription factor which is part of a developmental regulatory system that provides cells with specific positional identities on the anterior-posterior axis.</text>
</comment>
<dbReference type="Gene3D" id="1.10.10.60">
    <property type="entry name" value="Homeodomain-like"/>
    <property type="match status" value="2"/>
</dbReference>
<keyword evidence="4" id="KW-0805">Transcription regulation</keyword>
<protein>
    <recommendedName>
        <fullName evidence="10">Pancreas/duodenum homeobox protein 1</fullName>
    </recommendedName>
</protein>
<keyword evidence="7" id="KW-0804">Transcription</keyword>
<dbReference type="SUPFAM" id="SSF46689">
    <property type="entry name" value="Homeodomain-like"/>
    <property type="match status" value="2"/>
</dbReference>
<reference evidence="15" key="1">
    <citation type="journal article" date="2021" name="Cell">
        <title>Tracing the genetic footprints of vertebrate landing in non-teleost ray-finned fishes.</title>
        <authorList>
            <person name="Bi X."/>
            <person name="Wang K."/>
            <person name="Yang L."/>
            <person name="Pan H."/>
            <person name="Jiang H."/>
            <person name="Wei Q."/>
            <person name="Fang M."/>
            <person name="Yu H."/>
            <person name="Zhu C."/>
            <person name="Cai Y."/>
            <person name="He Y."/>
            <person name="Gan X."/>
            <person name="Zeng H."/>
            <person name="Yu D."/>
            <person name="Zhu Y."/>
            <person name="Jiang H."/>
            <person name="Qiu Q."/>
            <person name="Yang H."/>
            <person name="Zhang Y.E."/>
            <person name="Wang W."/>
            <person name="Zhu M."/>
            <person name="He S."/>
            <person name="Zhang G."/>
        </authorList>
    </citation>
    <scope>NUCLEOTIDE SEQUENCE</scope>
    <source>
        <strain evidence="15">Pddl_001</strain>
    </source>
</reference>
<keyword evidence="8 11" id="KW-0539">Nucleus</keyword>
<feature type="domain" description="Homeobox" evidence="14">
    <location>
        <begin position="347"/>
        <end position="407"/>
    </location>
</feature>
<comment type="caution">
    <text evidence="15">The sequence shown here is derived from an EMBL/GenBank/DDBJ whole genome shotgun (WGS) entry which is preliminary data.</text>
</comment>
<sequence length="584" mass="65644">MSSYMVNSKYVDPKFPPCEEYSQNSYIPDQGSEYYSPSQNTDFQHPGIYSRSNYIEHSFGCSTDQGSTVQPRGHVQEHPSQPSPFPAQTEQCPPVQMSTPRPCNLQQNVKNQNAMPAKQPAVVYPWMKKVHMTTGEPKRSRTAYTRQQALELEKEFHFNRYLTRRRRIEIAHTLCLSERQIKIWFQNRRMKWKKDHKLPNTKGFDLGKQYSCNSTHQPYPPSTIENDFQSSVCTGSIQTPTIRPPSQKSSEINSICMRTTASQGSSQPSNISELEQAPPLPASSPNSSSTSTQKKKPTSNSSVNSTTPVITKQIFPWMKESRQNSKQKSNFTAAQGDTCDDKSPQGPASKRVRTAYTSAQLVELEKEFHFNRYLCRPRRVEMANLLNLTERQIKIWFQNRRMKYKKDQKAKGIMHSPIGQSPDRSPPLSGPNHIGYSSQIPNVNSLNYDAHSPASFAKPHQNMYGLAAYTAPLGSCLPQQKRYPGSEYEHHTMQGNGGFANPNLQGSPVYVGGNFVDSMSASGPMFNLGHLPHPSSASVDYSCAAQIPGNHHHGPCDPHPTYTDLTSHHTSQGRIQEAPKLTHL</sequence>
<evidence type="ECO:0000313" key="15">
    <source>
        <dbReference type="EMBL" id="MBN3277547.1"/>
    </source>
</evidence>
<evidence type="ECO:0000256" key="5">
    <source>
        <dbReference type="ARBA" id="ARBA00023125"/>
    </source>
</evidence>
<comment type="similarity">
    <text evidence="9">Belongs to the Antp homeobox family. IPF1/XlHbox-8 subfamily.</text>
</comment>
<dbReference type="Pfam" id="PF13293">
    <property type="entry name" value="DUF4074"/>
    <property type="match status" value="1"/>
</dbReference>
<evidence type="ECO:0000256" key="3">
    <source>
        <dbReference type="ARBA" id="ARBA00022473"/>
    </source>
</evidence>
<evidence type="ECO:0000259" key="14">
    <source>
        <dbReference type="PROSITE" id="PS50071"/>
    </source>
</evidence>
<dbReference type="PRINTS" id="PR00024">
    <property type="entry name" value="HOMEOBOX"/>
</dbReference>
<dbReference type="SMART" id="SM00389">
    <property type="entry name" value="HOX"/>
    <property type="match status" value="2"/>
</dbReference>
<dbReference type="Pfam" id="PF00046">
    <property type="entry name" value="Homeodomain"/>
    <property type="match status" value="2"/>
</dbReference>
<evidence type="ECO:0000256" key="10">
    <source>
        <dbReference type="ARBA" id="ARBA00040412"/>
    </source>
</evidence>
<feature type="DNA-binding region" description="Homeobox" evidence="11">
    <location>
        <begin position="349"/>
        <end position="408"/>
    </location>
</feature>
<evidence type="ECO:0000256" key="1">
    <source>
        <dbReference type="ARBA" id="ARBA00003263"/>
    </source>
</evidence>
<keyword evidence="6 11" id="KW-0371">Homeobox</keyword>
<keyword evidence="5 11" id="KW-0238">DNA-binding</keyword>
<accession>A0ABS2XTJ2</accession>
<feature type="region of interest" description="Disordered" evidence="13">
    <location>
        <begin position="63"/>
        <end position="98"/>
    </location>
</feature>
<feature type="non-terminal residue" evidence="15">
    <location>
        <position position="584"/>
    </location>
</feature>
<dbReference type="InterPro" id="IPR017995">
    <property type="entry name" value="Homeobox_antennapedia"/>
</dbReference>
<dbReference type="InterPro" id="IPR025281">
    <property type="entry name" value="DUF4074"/>
</dbReference>
<dbReference type="InterPro" id="IPR001356">
    <property type="entry name" value="HD"/>
</dbReference>
<proteinExistence type="inferred from homology"/>
<dbReference type="InterPro" id="IPR001827">
    <property type="entry name" value="Homeobox_Antennapedia_CS"/>
</dbReference>
<evidence type="ECO:0000256" key="6">
    <source>
        <dbReference type="ARBA" id="ARBA00023155"/>
    </source>
</evidence>
<evidence type="ECO:0000256" key="11">
    <source>
        <dbReference type="PROSITE-ProRule" id="PRU00108"/>
    </source>
</evidence>
<dbReference type="PROSITE" id="PS50071">
    <property type="entry name" value="HOMEOBOX_2"/>
    <property type="match status" value="2"/>
</dbReference>
<feature type="compositionally biased region" description="Polar residues" evidence="13">
    <location>
        <begin position="258"/>
        <end position="273"/>
    </location>
</feature>
<gene>
    <name evidence="15" type="primary">Hoxd3a_0</name>
    <name evidence="15" type="ORF">GTO93_0004311</name>
</gene>
<evidence type="ECO:0000256" key="8">
    <source>
        <dbReference type="ARBA" id="ARBA00023242"/>
    </source>
</evidence>
<evidence type="ECO:0000256" key="9">
    <source>
        <dbReference type="ARBA" id="ARBA00038297"/>
    </source>
</evidence>
<feature type="DNA-binding region" description="Homeobox" evidence="11">
    <location>
        <begin position="137"/>
        <end position="196"/>
    </location>
</feature>
<evidence type="ECO:0000256" key="2">
    <source>
        <dbReference type="ARBA" id="ARBA00004123"/>
    </source>
</evidence>
<evidence type="ECO:0000256" key="13">
    <source>
        <dbReference type="SAM" id="MobiDB-lite"/>
    </source>
</evidence>
<dbReference type="PANTHER" id="PTHR45664:SF5">
    <property type="entry name" value="HOMEOBOX PROTEIN HOX-D3"/>
    <property type="match status" value="1"/>
</dbReference>
<dbReference type="PRINTS" id="PR00025">
    <property type="entry name" value="ANTENNAPEDIA"/>
</dbReference>
<dbReference type="PROSITE" id="PS00032">
    <property type="entry name" value="ANTENNAPEDIA"/>
    <property type="match status" value="2"/>
</dbReference>
<dbReference type="PANTHER" id="PTHR45664">
    <property type="entry name" value="PROTEIN ZERKNUELLT 1-RELATED"/>
    <property type="match status" value="1"/>
</dbReference>
<feature type="compositionally biased region" description="Low complexity" evidence="13">
    <location>
        <begin position="283"/>
        <end position="309"/>
    </location>
</feature>
<evidence type="ECO:0000256" key="4">
    <source>
        <dbReference type="ARBA" id="ARBA00023015"/>
    </source>
</evidence>
<feature type="region of interest" description="Disordered" evidence="13">
    <location>
        <begin position="552"/>
        <end position="584"/>
    </location>
</feature>
<evidence type="ECO:0000256" key="7">
    <source>
        <dbReference type="ARBA" id="ARBA00023163"/>
    </source>
</evidence>
<evidence type="ECO:0000313" key="16">
    <source>
        <dbReference type="Proteomes" id="UP001166093"/>
    </source>
</evidence>
<dbReference type="PROSITE" id="PS00027">
    <property type="entry name" value="HOMEOBOX_1"/>
    <property type="match status" value="2"/>
</dbReference>
<feature type="non-terminal residue" evidence="15">
    <location>
        <position position="1"/>
    </location>
</feature>
<dbReference type="CDD" id="cd00086">
    <property type="entry name" value="homeodomain"/>
    <property type="match status" value="2"/>
</dbReference>
<feature type="region of interest" description="Disordered" evidence="13">
    <location>
        <begin position="258"/>
        <end position="350"/>
    </location>
</feature>
<keyword evidence="3" id="KW-0217">Developmental protein</keyword>
<organism evidence="15 16">
    <name type="scientific">Polyodon spathula</name>
    <name type="common">North American paddlefish</name>
    <name type="synonym">Squalus spathula</name>
    <dbReference type="NCBI Taxonomy" id="7913"/>
    <lineage>
        <taxon>Eukaryota</taxon>
        <taxon>Metazoa</taxon>
        <taxon>Chordata</taxon>
        <taxon>Craniata</taxon>
        <taxon>Vertebrata</taxon>
        <taxon>Euteleostomi</taxon>
        <taxon>Actinopterygii</taxon>
        <taxon>Chondrostei</taxon>
        <taxon>Acipenseriformes</taxon>
        <taxon>Polyodontidae</taxon>
        <taxon>Polyodon</taxon>
    </lineage>
</organism>
<feature type="compositionally biased region" description="Polar residues" evidence="13">
    <location>
        <begin position="563"/>
        <end position="574"/>
    </location>
</feature>
<feature type="domain" description="Homeobox" evidence="14">
    <location>
        <begin position="135"/>
        <end position="195"/>
    </location>
</feature>
<dbReference type="EMBL" id="JAAWVQ010071187">
    <property type="protein sequence ID" value="MBN3277547.1"/>
    <property type="molecule type" value="Genomic_DNA"/>
</dbReference>
<comment type="subcellular location">
    <subcellularLocation>
        <location evidence="2 11 12">Nucleus</location>
    </subcellularLocation>
</comment>
<dbReference type="Proteomes" id="UP001166093">
    <property type="component" value="Unassembled WGS sequence"/>
</dbReference>
<name>A0ABS2XTJ2_POLSP</name>
<dbReference type="InterPro" id="IPR009057">
    <property type="entry name" value="Homeodomain-like_sf"/>
</dbReference>
<feature type="compositionally biased region" description="Polar residues" evidence="13">
    <location>
        <begin position="324"/>
        <end position="335"/>
    </location>
</feature>
<keyword evidence="16" id="KW-1185">Reference proteome</keyword>
<feature type="compositionally biased region" description="Polar residues" evidence="13">
    <location>
        <begin position="86"/>
        <end position="98"/>
    </location>
</feature>
<dbReference type="InterPro" id="IPR020479">
    <property type="entry name" value="HD_metazoa"/>
</dbReference>
<evidence type="ECO:0000256" key="12">
    <source>
        <dbReference type="RuleBase" id="RU000682"/>
    </source>
</evidence>
<dbReference type="InterPro" id="IPR017970">
    <property type="entry name" value="Homeobox_CS"/>
</dbReference>